<protein>
    <recommendedName>
        <fullName evidence="8">Major facilitator superfamily (MFS) profile domain-containing protein</fullName>
    </recommendedName>
</protein>
<evidence type="ECO:0000256" key="6">
    <source>
        <dbReference type="ARBA" id="ARBA00023136"/>
    </source>
</evidence>
<comment type="caution">
    <text evidence="9">The sequence shown here is derived from an EMBL/GenBank/DDBJ whole genome shotgun (WGS) entry which is preliminary data.</text>
</comment>
<dbReference type="Gene3D" id="1.20.1250.20">
    <property type="entry name" value="MFS general substrate transporter like domains"/>
    <property type="match status" value="1"/>
</dbReference>
<keyword evidence="3" id="KW-1003">Cell membrane</keyword>
<evidence type="ECO:0000259" key="8">
    <source>
        <dbReference type="PROSITE" id="PS50850"/>
    </source>
</evidence>
<dbReference type="GO" id="GO:0022857">
    <property type="term" value="F:transmembrane transporter activity"/>
    <property type="evidence" value="ECO:0007669"/>
    <property type="project" value="InterPro"/>
</dbReference>
<evidence type="ECO:0000256" key="3">
    <source>
        <dbReference type="ARBA" id="ARBA00022475"/>
    </source>
</evidence>
<proteinExistence type="predicted"/>
<accession>A0A091BL52</accession>
<dbReference type="PANTHER" id="PTHR42718:SF47">
    <property type="entry name" value="METHYL VIOLOGEN RESISTANCE PROTEIN SMVA"/>
    <property type="match status" value="1"/>
</dbReference>
<evidence type="ECO:0000256" key="5">
    <source>
        <dbReference type="ARBA" id="ARBA00022989"/>
    </source>
</evidence>
<feature type="transmembrane region" description="Helical" evidence="7">
    <location>
        <begin position="334"/>
        <end position="357"/>
    </location>
</feature>
<feature type="transmembrane region" description="Helical" evidence="7">
    <location>
        <begin position="363"/>
        <end position="388"/>
    </location>
</feature>
<gene>
    <name evidence="9" type="ORF">P873_00305</name>
</gene>
<dbReference type="InterPro" id="IPR020846">
    <property type="entry name" value="MFS_dom"/>
</dbReference>
<feature type="domain" description="Major facilitator superfamily (MFS) profile" evidence="8">
    <location>
        <begin position="20"/>
        <end position="505"/>
    </location>
</feature>
<dbReference type="AlphaFoldDB" id="A0A091BL52"/>
<feature type="transmembrane region" description="Helical" evidence="7">
    <location>
        <begin position="111"/>
        <end position="132"/>
    </location>
</feature>
<dbReference type="STRING" id="1121013.GCA_000426365_00723"/>
<sequence>MAETAGPDVGPKASRREWIGLGVLALPCLIYSMDLNVLFLAMPQIQQELRPTAAQALWIVDIYGFLLAGLLVTMGTLGDRIGRRRLLLWGAAAFGASSVLAAFSTSAEMLIASRALLGVTAATLSPSTLSLIRNMFLDERERATAIGVWIAAFSAGGMLGPVIGGLMLQWFWWGSVFLLAVPVMLLLLLVGPRLLPEFRDPSVGRQDLASVVLAIGCVLAVIYGMKHIAEHGIGVTALAIVAAGALLGWWFARRQARLAEPLIDLSLFRLPAFSAALTVNVVSIFIAFGYFLFIAQYFQLVLGMTPLQAGLWTAPTSLVFVAGSMLAPRMARRWSLAGVLAGGLAVSALGFLVLVWIDVLPFAGIIAGYVLFCAGLGPLGALTTDLVMGSAPPERAGAASGISETSFEFGGALGIAVLGSVVLALYRMHFAELAPAGLSAETLAAARSTLGGATDAAGELGVGGEPLLQAARAAYVRTMAAAAGLCAALSVAAAFAVVMLRRHFRVASPL</sequence>
<evidence type="ECO:0000313" key="10">
    <source>
        <dbReference type="Proteomes" id="UP000029391"/>
    </source>
</evidence>
<feature type="transmembrane region" description="Helical" evidence="7">
    <location>
        <begin position="273"/>
        <end position="297"/>
    </location>
</feature>
<reference evidence="9 10" key="1">
    <citation type="submission" date="2013-09" db="EMBL/GenBank/DDBJ databases">
        <title>Genome sequencing of Arenimonas composti.</title>
        <authorList>
            <person name="Chen F."/>
            <person name="Wang G."/>
        </authorList>
    </citation>
    <scope>NUCLEOTIDE SEQUENCE [LARGE SCALE GENOMIC DNA]</scope>
    <source>
        <strain evidence="9 10">TR7-09</strain>
    </source>
</reference>
<keyword evidence="10" id="KW-1185">Reference proteome</keyword>
<evidence type="ECO:0000256" key="7">
    <source>
        <dbReference type="SAM" id="Phobius"/>
    </source>
</evidence>
<dbReference type="Proteomes" id="UP000029391">
    <property type="component" value="Unassembled WGS sequence"/>
</dbReference>
<dbReference type="GO" id="GO:0005886">
    <property type="term" value="C:plasma membrane"/>
    <property type="evidence" value="ECO:0007669"/>
    <property type="project" value="UniProtKB-SubCell"/>
</dbReference>
<keyword evidence="6 7" id="KW-0472">Membrane</keyword>
<dbReference type="SUPFAM" id="SSF103473">
    <property type="entry name" value="MFS general substrate transporter"/>
    <property type="match status" value="1"/>
</dbReference>
<dbReference type="PROSITE" id="PS50850">
    <property type="entry name" value="MFS"/>
    <property type="match status" value="1"/>
</dbReference>
<organism evidence="9 10">
    <name type="scientific">Arenimonas composti TR7-09 = DSM 18010</name>
    <dbReference type="NCBI Taxonomy" id="1121013"/>
    <lineage>
        <taxon>Bacteria</taxon>
        <taxon>Pseudomonadati</taxon>
        <taxon>Pseudomonadota</taxon>
        <taxon>Gammaproteobacteria</taxon>
        <taxon>Lysobacterales</taxon>
        <taxon>Lysobacteraceae</taxon>
        <taxon>Arenimonas</taxon>
    </lineage>
</organism>
<feature type="transmembrane region" description="Helical" evidence="7">
    <location>
        <begin position="86"/>
        <end position="105"/>
    </location>
</feature>
<keyword evidence="5 7" id="KW-1133">Transmembrane helix</keyword>
<dbReference type="InterPro" id="IPR036259">
    <property type="entry name" value="MFS_trans_sf"/>
</dbReference>
<feature type="transmembrane region" description="Helical" evidence="7">
    <location>
        <begin position="53"/>
        <end position="74"/>
    </location>
</feature>
<feature type="transmembrane region" description="Helical" evidence="7">
    <location>
        <begin position="474"/>
        <end position="500"/>
    </location>
</feature>
<feature type="transmembrane region" description="Helical" evidence="7">
    <location>
        <begin position="231"/>
        <end position="252"/>
    </location>
</feature>
<keyword evidence="2" id="KW-0813">Transport</keyword>
<evidence type="ECO:0000256" key="1">
    <source>
        <dbReference type="ARBA" id="ARBA00004651"/>
    </source>
</evidence>
<feature type="transmembrane region" description="Helical" evidence="7">
    <location>
        <begin position="18"/>
        <end position="41"/>
    </location>
</feature>
<feature type="transmembrane region" description="Helical" evidence="7">
    <location>
        <begin position="409"/>
        <end position="428"/>
    </location>
</feature>
<dbReference type="Gene3D" id="1.20.1720.10">
    <property type="entry name" value="Multidrug resistance protein D"/>
    <property type="match status" value="1"/>
</dbReference>
<dbReference type="Pfam" id="PF07690">
    <property type="entry name" value="MFS_1"/>
    <property type="match status" value="1"/>
</dbReference>
<dbReference type="OrthoDB" id="9807274at2"/>
<feature type="transmembrane region" description="Helical" evidence="7">
    <location>
        <begin position="144"/>
        <end position="164"/>
    </location>
</feature>
<dbReference type="InterPro" id="IPR011701">
    <property type="entry name" value="MFS"/>
</dbReference>
<dbReference type="CDD" id="cd17321">
    <property type="entry name" value="MFS_MMR_MDR_like"/>
    <property type="match status" value="1"/>
</dbReference>
<keyword evidence="4 7" id="KW-0812">Transmembrane</keyword>
<feature type="transmembrane region" description="Helical" evidence="7">
    <location>
        <begin position="207"/>
        <end position="225"/>
    </location>
</feature>
<dbReference type="RefSeq" id="WP_026816187.1">
    <property type="nucleotide sequence ID" value="NZ_AUFF01000001.1"/>
</dbReference>
<evidence type="ECO:0000256" key="2">
    <source>
        <dbReference type="ARBA" id="ARBA00022448"/>
    </source>
</evidence>
<name>A0A091BL52_9GAMM</name>
<dbReference type="PANTHER" id="PTHR42718">
    <property type="entry name" value="MAJOR FACILITATOR SUPERFAMILY MULTIDRUG TRANSPORTER MFSC"/>
    <property type="match status" value="1"/>
</dbReference>
<comment type="subcellular location">
    <subcellularLocation>
        <location evidence="1">Cell membrane</location>
        <topology evidence="1">Multi-pass membrane protein</topology>
    </subcellularLocation>
</comment>
<evidence type="ECO:0000256" key="4">
    <source>
        <dbReference type="ARBA" id="ARBA00022692"/>
    </source>
</evidence>
<feature type="transmembrane region" description="Helical" evidence="7">
    <location>
        <begin position="170"/>
        <end position="195"/>
    </location>
</feature>
<dbReference type="EMBL" id="AWXU01000004">
    <property type="protein sequence ID" value="KFN51534.1"/>
    <property type="molecule type" value="Genomic_DNA"/>
</dbReference>
<evidence type="ECO:0000313" key="9">
    <source>
        <dbReference type="EMBL" id="KFN51534.1"/>
    </source>
</evidence>
<dbReference type="eggNOG" id="COG0477">
    <property type="taxonomic scope" value="Bacteria"/>
</dbReference>
<feature type="transmembrane region" description="Helical" evidence="7">
    <location>
        <begin position="309"/>
        <end position="327"/>
    </location>
</feature>